<feature type="domain" description="GOLD" evidence="2">
    <location>
        <begin position="12"/>
        <end position="178"/>
    </location>
</feature>
<keyword evidence="1" id="KW-1133">Transmembrane helix</keyword>
<feature type="transmembrane region" description="Helical" evidence="1">
    <location>
        <begin position="150"/>
        <end position="169"/>
    </location>
</feature>
<dbReference type="SMART" id="SM01190">
    <property type="entry name" value="EMP24_GP25L"/>
    <property type="match status" value="1"/>
</dbReference>
<dbReference type="OrthoDB" id="2194158at2759"/>
<gene>
    <name evidence="3" type="ORF">GPU96_03g05410</name>
    <name evidence="4" type="ORF">PFJ87_03g01360</name>
</gene>
<evidence type="ECO:0000256" key="1">
    <source>
        <dbReference type="SAM" id="Phobius"/>
    </source>
</evidence>
<sequence length="183" mass="21290">MKVLLFAIGVLCRRIKLEPKEQFTFRDKVVANQMYKFMYQTPRSSKIELTMFDTRGKQMTKTRDPYSVLYTKIAEDGEIVISVKNNSSKSVKFGYRCPDTNKKAQGGLGPISVDLVSELQNVLETVVQAQRVHIKKHEEHARMVAGSRKWVTRLLIFETLFFTGVLYFLHKDMLKMFETKREV</sequence>
<dbReference type="Pfam" id="PF01105">
    <property type="entry name" value="EMP24_GP25L"/>
    <property type="match status" value="1"/>
</dbReference>
<evidence type="ECO:0000313" key="4">
    <source>
        <dbReference type="EMBL" id="WEL38277.1"/>
    </source>
</evidence>
<organism evidence="3 5">
    <name type="scientific">Encephalitozoon hellem</name>
    <name type="common">Microsporidian parasite</name>
    <dbReference type="NCBI Taxonomy" id="27973"/>
    <lineage>
        <taxon>Eukaryota</taxon>
        <taxon>Fungi</taxon>
        <taxon>Fungi incertae sedis</taxon>
        <taxon>Microsporidia</taxon>
        <taxon>Unikaryonidae</taxon>
        <taxon>Encephalitozoon</taxon>
    </lineage>
</organism>
<evidence type="ECO:0000313" key="3">
    <source>
        <dbReference type="EMBL" id="UTX42818.1"/>
    </source>
</evidence>
<dbReference type="Proteomes" id="UP001059546">
    <property type="component" value="Chromosome III"/>
</dbReference>
<keyword evidence="6" id="KW-1185">Reference proteome</keyword>
<reference evidence="3" key="1">
    <citation type="submission" date="2021-05" db="EMBL/GenBank/DDBJ databases">
        <title>Encephalitozoon hellem ATCC 50604 Complete Genome.</title>
        <authorList>
            <person name="Mascarenhas dos Santos A.C."/>
            <person name="Julian A.T."/>
            <person name="Pombert J.-F."/>
        </authorList>
    </citation>
    <scope>NUCLEOTIDE SEQUENCE</scope>
    <source>
        <strain evidence="3">ATCC 50604</strain>
    </source>
</reference>
<dbReference type="InterPro" id="IPR009038">
    <property type="entry name" value="GOLD_dom"/>
</dbReference>
<dbReference type="Proteomes" id="UP001217963">
    <property type="component" value="Chromosome III"/>
</dbReference>
<keyword evidence="1" id="KW-0472">Membrane</keyword>
<evidence type="ECO:0000313" key="6">
    <source>
        <dbReference type="Proteomes" id="UP001217963"/>
    </source>
</evidence>
<dbReference type="AlphaFoldDB" id="A0A9Q9F7Z0"/>
<reference evidence="4 6" key="2">
    <citation type="submission" date="2023-02" db="EMBL/GenBank/DDBJ databases">
        <title>Encephalitozoon hellem ATCC 50451 complete genome.</title>
        <authorList>
            <person name="Mascarenhas dos Santos A.C."/>
            <person name="Julian A.T."/>
            <person name="Pombert J.-F."/>
        </authorList>
    </citation>
    <scope>NUCLEOTIDE SEQUENCE [LARGE SCALE GENOMIC DNA]</scope>
    <source>
        <strain evidence="4 6">ATCC 50451</strain>
    </source>
</reference>
<accession>A0A9Q9F7Z0</accession>
<keyword evidence="1" id="KW-0812">Transmembrane</keyword>
<dbReference type="EMBL" id="CP075149">
    <property type="protein sequence ID" value="UTX42818.1"/>
    <property type="molecule type" value="Genomic_DNA"/>
</dbReference>
<name>A0A9Q9F7Z0_ENCHE</name>
<dbReference type="EMBL" id="CP119064">
    <property type="protein sequence ID" value="WEL38277.1"/>
    <property type="molecule type" value="Genomic_DNA"/>
</dbReference>
<protein>
    <submittedName>
        <fullName evidence="4">Emp24/gp25L/p24 family/GOLD-like protein</fullName>
    </submittedName>
</protein>
<evidence type="ECO:0000313" key="5">
    <source>
        <dbReference type="Proteomes" id="UP001059546"/>
    </source>
</evidence>
<evidence type="ECO:0000259" key="2">
    <source>
        <dbReference type="SMART" id="SM01190"/>
    </source>
</evidence>
<proteinExistence type="predicted"/>